<keyword evidence="2" id="KW-0378">Hydrolase</keyword>
<evidence type="ECO:0000256" key="1">
    <source>
        <dbReference type="ARBA" id="ARBA00022723"/>
    </source>
</evidence>
<comment type="similarity">
    <text evidence="3">Belongs to the metallo-dependent hydrolases superfamily. Phosphotriesterase family.</text>
</comment>
<keyword evidence="5" id="KW-1185">Reference proteome</keyword>
<name>A0ABW1VHK5_9MICO</name>
<keyword evidence="1" id="KW-0479">Metal-binding</keyword>
<dbReference type="Pfam" id="PF02126">
    <property type="entry name" value="PTE"/>
    <property type="match status" value="1"/>
</dbReference>
<reference evidence="5" key="1">
    <citation type="journal article" date="2019" name="Int. J. Syst. Evol. Microbiol.">
        <title>The Global Catalogue of Microorganisms (GCM) 10K type strain sequencing project: providing services to taxonomists for standard genome sequencing and annotation.</title>
        <authorList>
            <consortium name="The Broad Institute Genomics Platform"/>
            <consortium name="The Broad Institute Genome Sequencing Center for Infectious Disease"/>
            <person name="Wu L."/>
            <person name="Ma J."/>
        </authorList>
    </citation>
    <scope>NUCLEOTIDE SEQUENCE [LARGE SCALE GENOMIC DNA]</scope>
    <source>
        <strain evidence="5">CCUG 43304</strain>
    </source>
</reference>
<evidence type="ECO:0000256" key="2">
    <source>
        <dbReference type="ARBA" id="ARBA00022801"/>
    </source>
</evidence>
<dbReference type="PROSITE" id="PS51347">
    <property type="entry name" value="PHOSPHOTRIESTERASE_2"/>
    <property type="match status" value="1"/>
</dbReference>
<comment type="caution">
    <text evidence="3">Lacks conserved residue(s) required for the propagation of feature annotation.</text>
</comment>
<protein>
    <submittedName>
        <fullName evidence="4">Phosphotriesterase</fullName>
    </submittedName>
</protein>
<evidence type="ECO:0000313" key="4">
    <source>
        <dbReference type="EMBL" id="MFC6356565.1"/>
    </source>
</evidence>
<organism evidence="4 5">
    <name type="scientific">Luethyella okanaganae</name>
    <dbReference type="NCBI Taxonomy" id="69372"/>
    <lineage>
        <taxon>Bacteria</taxon>
        <taxon>Bacillati</taxon>
        <taxon>Actinomycetota</taxon>
        <taxon>Actinomycetes</taxon>
        <taxon>Micrococcales</taxon>
        <taxon>Microbacteriaceae</taxon>
        <taxon>Luethyella</taxon>
    </lineage>
</organism>
<dbReference type="PANTHER" id="PTHR10819:SF3">
    <property type="entry name" value="PHOSPHOTRIESTERASE-RELATED PROTEIN"/>
    <property type="match status" value="1"/>
</dbReference>
<dbReference type="InterPro" id="IPR032466">
    <property type="entry name" value="Metal_Hydrolase"/>
</dbReference>
<proteinExistence type="inferred from homology"/>
<dbReference type="SUPFAM" id="SSF51556">
    <property type="entry name" value="Metallo-dependent hydrolases"/>
    <property type="match status" value="1"/>
</dbReference>
<dbReference type="Proteomes" id="UP001596306">
    <property type="component" value="Unassembled WGS sequence"/>
</dbReference>
<accession>A0ABW1VHK5</accession>
<evidence type="ECO:0000256" key="3">
    <source>
        <dbReference type="PROSITE-ProRule" id="PRU00679"/>
    </source>
</evidence>
<dbReference type="RefSeq" id="WP_386731158.1">
    <property type="nucleotide sequence ID" value="NZ_JBHSTP010000002.1"/>
</dbReference>
<sequence>MTTVQTVTGPVSTSELGIVLPHEHLVNDLSAAYSPASDQRVRDLLDAPVSADLAWLLKEHPYNSVDNCRLDDLQGMAEDLTAFRRLGGGTVIDLTPPGLGRHPEALEQLSRQSGVNIIMGSGWYLEHFQDEATRAATVDALADSLLADFDRPGARPGVIGEIGVSPVFSAAEQRALRAAAMVQKELGVPLFIHTPAWKRMGARILDLVIDEGGVDPGAVVLCHMDPSHDDAKYQMDMAERGVMLGFDMIGMPFTFPSEGESPGPGESADAIARLVRAGFGKQILLSHDLFLKSMLTKHGGNGFNYVPFAFPFRLHERGISPKEVTAMLTSNPAGLFTNSTTE</sequence>
<comment type="caution">
    <text evidence="4">The sequence shown here is derived from an EMBL/GenBank/DDBJ whole genome shotgun (WGS) entry which is preliminary data.</text>
</comment>
<dbReference type="Gene3D" id="3.20.20.140">
    <property type="entry name" value="Metal-dependent hydrolases"/>
    <property type="match status" value="1"/>
</dbReference>
<dbReference type="EMBL" id="JBHSTP010000002">
    <property type="protein sequence ID" value="MFC6356565.1"/>
    <property type="molecule type" value="Genomic_DNA"/>
</dbReference>
<dbReference type="PANTHER" id="PTHR10819">
    <property type="entry name" value="PHOSPHOTRIESTERASE-RELATED"/>
    <property type="match status" value="1"/>
</dbReference>
<dbReference type="InterPro" id="IPR001559">
    <property type="entry name" value="Phosphotriesterase"/>
</dbReference>
<evidence type="ECO:0000313" key="5">
    <source>
        <dbReference type="Proteomes" id="UP001596306"/>
    </source>
</evidence>
<gene>
    <name evidence="4" type="ORF">ACFQB0_10645</name>
</gene>